<feature type="region of interest" description="Disordered" evidence="1">
    <location>
        <begin position="136"/>
        <end position="155"/>
    </location>
</feature>
<comment type="caution">
    <text evidence="2">The sequence shown here is derived from an EMBL/GenBank/DDBJ whole genome shotgun (WGS) entry which is preliminary data.</text>
</comment>
<dbReference type="AlphaFoldDB" id="A0A3M2SGQ1"/>
<evidence type="ECO:0000256" key="1">
    <source>
        <dbReference type="SAM" id="MobiDB-lite"/>
    </source>
</evidence>
<dbReference type="EMBL" id="NKUJ01000043">
    <property type="protein sequence ID" value="RMJ16733.1"/>
    <property type="molecule type" value="Genomic_DNA"/>
</dbReference>
<proteinExistence type="predicted"/>
<name>A0A3M2SGQ1_9HYPO</name>
<reference evidence="2 3" key="1">
    <citation type="submission" date="2017-06" db="EMBL/GenBank/DDBJ databases">
        <title>Comparative genomic analysis of Ambrosia Fusariam Clade fungi.</title>
        <authorList>
            <person name="Stajich J.E."/>
            <person name="Carrillo J."/>
            <person name="Kijimoto T."/>
            <person name="Eskalen A."/>
            <person name="O'Donnell K."/>
            <person name="Kasson M."/>
        </authorList>
    </citation>
    <scope>NUCLEOTIDE SEQUENCE [LARGE SCALE GENOMIC DNA]</scope>
    <source>
        <strain evidence="2">UCR3666</strain>
    </source>
</reference>
<dbReference type="Proteomes" id="UP000277212">
    <property type="component" value="Unassembled WGS sequence"/>
</dbReference>
<organism evidence="2 3">
    <name type="scientific">Fusarium kuroshium</name>
    <dbReference type="NCBI Taxonomy" id="2010991"/>
    <lineage>
        <taxon>Eukaryota</taxon>
        <taxon>Fungi</taxon>
        <taxon>Dikarya</taxon>
        <taxon>Ascomycota</taxon>
        <taxon>Pezizomycotina</taxon>
        <taxon>Sordariomycetes</taxon>
        <taxon>Hypocreomycetidae</taxon>
        <taxon>Hypocreales</taxon>
        <taxon>Nectriaceae</taxon>
        <taxon>Fusarium</taxon>
        <taxon>Fusarium solani species complex</taxon>
    </lineage>
</organism>
<protein>
    <submittedName>
        <fullName evidence="2">Uncharacterized protein</fullName>
    </submittedName>
</protein>
<sequence>MPYEAPNIASFAGAPYRHFSYTLSNLAFTNAVGCDEFIVLHLPKGIKVQYLPCTDWDEGDPEQGLHHDQRVNPELGDCLIYLVALRSFQRQPHEKPGRYSPTHQHRFSFGAVIPDCNIAEDVLCCNRNAPIGVKESHTAVCQPPKPPEGQAAGDH</sequence>
<evidence type="ECO:0000313" key="3">
    <source>
        <dbReference type="Proteomes" id="UP000277212"/>
    </source>
</evidence>
<keyword evidence="3" id="KW-1185">Reference proteome</keyword>
<accession>A0A3M2SGQ1</accession>
<gene>
    <name evidence="2" type="ORF">CDV36_003619</name>
</gene>
<evidence type="ECO:0000313" key="2">
    <source>
        <dbReference type="EMBL" id="RMJ16733.1"/>
    </source>
</evidence>